<dbReference type="Gene3D" id="3.40.50.300">
    <property type="entry name" value="P-loop containing nucleotide triphosphate hydrolases"/>
    <property type="match status" value="2"/>
</dbReference>
<accession>A0A4Y8ZRR7</accession>
<dbReference type="Pfam" id="PF00271">
    <property type="entry name" value="Helicase_C"/>
    <property type="match status" value="1"/>
</dbReference>
<reference evidence="2 3" key="1">
    <citation type="submission" date="2019-03" db="EMBL/GenBank/DDBJ databases">
        <title>Genome sequence of Sphingomonas sp. 17J27-24.</title>
        <authorList>
            <person name="Kim M."/>
            <person name="Maeng S."/>
            <person name="Sathiyaraj S."/>
        </authorList>
    </citation>
    <scope>NUCLEOTIDE SEQUENCE [LARGE SCALE GENOMIC DNA]</scope>
    <source>
        <strain evidence="2 3">17J27-24</strain>
    </source>
</reference>
<evidence type="ECO:0000259" key="1">
    <source>
        <dbReference type="SMART" id="SM00490"/>
    </source>
</evidence>
<dbReference type="InterPro" id="IPR027417">
    <property type="entry name" value="P-loop_NTPase"/>
</dbReference>
<evidence type="ECO:0000313" key="2">
    <source>
        <dbReference type="EMBL" id="TFI58624.1"/>
    </source>
</evidence>
<dbReference type="AlphaFoldDB" id="A0A4Y8ZRR7"/>
<dbReference type="InterPro" id="IPR001650">
    <property type="entry name" value="Helicase_C-like"/>
</dbReference>
<dbReference type="EMBL" id="SPDV01000014">
    <property type="protein sequence ID" value="TFI58624.1"/>
    <property type="molecule type" value="Genomic_DNA"/>
</dbReference>
<name>A0A4Y8ZRR7_9SPHN</name>
<gene>
    <name evidence="2" type="ORF">E2493_09400</name>
</gene>
<dbReference type="SMART" id="SM00490">
    <property type="entry name" value="HELICc"/>
    <property type="match status" value="1"/>
</dbReference>
<keyword evidence="3" id="KW-1185">Reference proteome</keyword>
<dbReference type="OrthoDB" id="9814088at2"/>
<proteinExistence type="predicted"/>
<evidence type="ECO:0000313" key="3">
    <source>
        <dbReference type="Proteomes" id="UP000298213"/>
    </source>
</evidence>
<dbReference type="RefSeq" id="WP_135086051.1">
    <property type="nucleotide sequence ID" value="NZ_SPDV01000014.1"/>
</dbReference>
<feature type="domain" description="Helicase C-terminal" evidence="1">
    <location>
        <begin position="843"/>
        <end position="927"/>
    </location>
</feature>
<protein>
    <recommendedName>
        <fullName evidence="1">Helicase C-terminal domain-containing protein</fullName>
    </recommendedName>
</protein>
<dbReference type="Proteomes" id="UP000298213">
    <property type="component" value="Unassembled WGS sequence"/>
</dbReference>
<organism evidence="2 3">
    <name type="scientific">Sphingomonas parva</name>
    <dbReference type="NCBI Taxonomy" id="2555898"/>
    <lineage>
        <taxon>Bacteria</taxon>
        <taxon>Pseudomonadati</taxon>
        <taxon>Pseudomonadota</taxon>
        <taxon>Alphaproteobacteria</taxon>
        <taxon>Sphingomonadales</taxon>
        <taxon>Sphingomonadaceae</taxon>
        <taxon>Sphingomonas</taxon>
    </lineage>
</organism>
<dbReference type="SUPFAM" id="SSF52540">
    <property type="entry name" value="P-loop containing nucleoside triphosphate hydrolases"/>
    <property type="match status" value="2"/>
</dbReference>
<sequence length="1053" mass="118196">MGEIVARCGEQEVKGPAAFQKRTSKYVIKRFWQDRDYAHRFLVADEVGLGKTMVARGVVEEALRRREGRPVDIVYLCSSQPVASQNLKRLKVEGHGGTIRASRLTLLALERRSEDGVRYFALTPDTSFKVSGSSGQVRERALIYWALRRVFRSAGFVEVMQQVCQSNWDGRLYEFTQNRPDEVMLCRFREGVLADESLVQEIRSLSRDIGDIRDEVNGKLLRKRRNQLIGRLRRELATCSASALAADGVVIVDEFQRFANLLDARRRDEDPAVHLAEQLLQSSQTGRRVLLLSATPYRIPGRELEPGEQPYDDFVALMRFLAGEEQAERLAAALTIFSRELSARPPVEAAVKKARDAAQAILRRVMSRTERTGATRDGMVSEDMRLLEPTTDELRGAIAARRIARRLRTRDAVEYWKSAPFFLEFMRDYQFRKAAVASSGKDKRFVLREARAGRLMLDLQAVRRMDPVDPPSARMRDLIASAMPEGVERLLWAPPSLPYSEARGAFASAPLDIKRLLFTEWQLAPDAISAMVSFEAERRLAAGMRLMRRRRKRSDRGLSLRHAQFGQLGDLLRLGRPARAGTDPTKAMAPLALLLPFAALADVGDPLAIAAERKSPISRAELVTLVRRRISVKLGNLGRHRRGRVDERWYWAAPILLEDPDVVRTWLDTDEQLTAPELTALASAIRSVLDEPEQLGRRPRNLSEVLARVAIGAPGVSALRAITRTVADGIEDSALRAASLRVARGFQSLFNLGDAAMAVQLHCLAPKLSYWRQVLEYCVDGNLQSVLDEQMHLIADALALYEGTPDEKLSKAVSTIHGCITLRRASVEANNLERGSRSGGSREKLVRLRCRHGLRFAEIKDVDGAVSRLDAVRDAFNSPFRPFVLASTTVGQEGLDFHGWCHAVVHWNLPRSPVDLEQREGRVLRYKGHAVRLNLARGIGLSGLPLGFEPARSDPWAAMFGVASKRDHGNPLAPFWVYDDVTNPISVRRVLPILTCSREYEALPRLRERLATYRLVLGLPRQEDLLGTLERNGVTAEQAWNWRIDLSPPPTPR</sequence>
<comment type="caution">
    <text evidence="2">The sequence shown here is derived from an EMBL/GenBank/DDBJ whole genome shotgun (WGS) entry which is preliminary data.</text>
</comment>